<dbReference type="InterPro" id="IPR009061">
    <property type="entry name" value="DNA-bd_dom_put_sf"/>
</dbReference>
<dbReference type="InterPro" id="IPR000551">
    <property type="entry name" value="MerR-type_HTH_dom"/>
</dbReference>
<evidence type="ECO:0000256" key="2">
    <source>
        <dbReference type="SAM" id="Coils"/>
    </source>
</evidence>
<feature type="domain" description="HTH merR-type" evidence="3">
    <location>
        <begin position="1"/>
        <end position="68"/>
    </location>
</feature>
<dbReference type="CDD" id="cd01282">
    <property type="entry name" value="HTH_MerR-like_sg3"/>
    <property type="match status" value="1"/>
</dbReference>
<dbReference type="PANTHER" id="PTHR30204:SF93">
    <property type="entry name" value="HTH MERR-TYPE DOMAIN-CONTAINING PROTEIN"/>
    <property type="match status" value="1"/>
</dbReference>
<evidence type="ECO:0000313" key="5">
    <source>
        <dbReference type="Proteomes" id="UP000573327"/>
    </source>
</evidence>
<keyword evidence="5" id="KW-1185">Reference proteome</keyword>
<dbReference type="EMBL" id="JACHJR010000001">
    <property type="protein sequence ID" value="MBB4949701.1"/>
    <property type="molecule type" value="Genomic_DNA"/>
</dbReference>
<dbReference type="Gene3D" id="1.10.1660.10">
    <property type="match status" value="1"/>
</dbReference>
<protein>
    <submittedName>
        <fullName evidence="4">DNA-binding transcriptional MerR regulator</fullName>
    </submittedName>
</protein>
<gene>
    <name evidence="4" type="ORF">F4556_005236</name>
</gene>
<reference evidence="4 5" key="1">
    <citation type="submission" date="2020-08" db="EMBL/GenBank/DDBJ databases">
        <title>Sequencing the genomes of 1000 actinobacteria strains.</title>
        <authorList>
            <person name="Klenk H.-P."/>
        </authorList>
    </citation>
    <scope>NUCLEOTIDE SEQUENCE [LARGE SCALE GENOMIC DNA]</scope>
    <source>
        <strain evidence="4 5">DSM 44786</strain>
    </source>
</reference>
<dbReference type="GO" id="GO:0003677">
    <property type="term" value="F:DNA binding"/>
    <property type="evidence" value="ECO:0007669"/>
    <property type="project" value="UniProtKB-KW"/>
</dbReference>
<name>A0A7W7SFU3_9ACTN</name>
<proteinExistence type="predicted"/>
<evidence type="ECO:0000259" key="3">
    <source>
        <dbReference type="PROSITE" id="PS50937"/>
    </source>
</evidence>
<accession>A0A7W7SFU3</accession>
<dbReference type="GO" id="GO:0003700">
    <property type="term" value="F:DNA-binding transcription factor activity"/>
    <property type="evidence" value="ECO:0007669"/>
    <property type="project" value="InterPro"/>
</dbReference>
<dbReference type="InterPro" id="IPR047057">
    <property type="entry name" value="MerR_fam"/>
</dbReference>
<dbReference type="Pfam" id="PF13411">
    <property type="entry name" value="MerR_1"/>
    <property type="match status" value="1"/>
</dbReference>
<dbReference type="RefSeq" id="WP_184920238.1">
    <property type="nucleotide sequence ID" value="NZ_JACHJR010000001.1"/>
</dbReference>
<sequence>MLIGELAHRTGVSPRLLRYYEEQRLLHPERGTNGYRTYGADAPATVARIRELLSTGMNTDTIRDLLPCAQDDAPGVLPCSRSLDILDGQLGELDARIEQLLTQRALLTDQRGATLARETAADHS</sequence>
<evidence type="ECO:0000256" key="1">
    <source>
        <dbReference type="ARBA" id="ARBA00023125"/>
    </source>
</evidence>
<feature type="coiled-coil region" evidence="2">
    <location>
        <begin position="83"/>
        <end position="110"/>
    </location>
</feature>
<keyword evidence="1 4" id="KW-0238">DNA-binding</keyword>
<comment type="caution">
    <text evidence="4">The sequence shown here is derived from an EMBL/GenBank/DDBJ whole genome shotgun (WGS) entry which is preliminary data.</text>
</comment>
<organism evidence="4 5">
    <name type="scientific">Kitasatospora gansuensis</name>
    <dbReference type="NCBI Taxonomy" id="258050"/>
    <lineage>
        <taxon>Bacteria</taxon>
        <taxon>Bacillati</taxon>
        <taxon>Actinomycetota</taxon>
        <taxon>Actinomycetes</taxon>
        <taxon>Kitasatosporales</taxon>
        <taxon>Streptomycetaceae</taxon>
        <taxon>Kitasatospora</taxon>
    </lineage>
</organism>
<dbReference type="AlphaFoldDB" id="A0A7W7SFU3"/>
<dbReference type="SMART" id="SM00422">
    <property type="entry name" value="HTH_MERR"/>
    <property type="match status" value="1"/>
</dbReference>
<keyword evidence="2" id="KW-0175">Coiled coil</keyword>
<dbReference type="Proteomes" id="UP000573327">
    <property type="component" value="Unassembled WGS sequence"/>
</dbReference>
<dbReference type="SUPFAM" id="SSF46955">
    <property type="entry name" value="Putative DNA-binding domain"/>
    <property type="match status" value="1"/>
</dbReference>
<evidence type="ECO:0000313" key="4">
    <source>
        <dbReference type="EMBL" id="MBB4949701.1"/>
    </source>
</evidence>
<dbReference type="PANTHER" id="PTHR30204">
    <property type="entry name" value="REDOX-CYCLING DRUG-SENSING TRANSCRIPTIONAL ACTIVATOR SOXR"/>
    <property type="match status" value="1"/>
</dbReference>
<dbReference type="PROSITE" id="PS50937">
    <property type="entry name" value="HTH_MERR_2"/>
    <property type="match status" value="1"/>
</dbReference>